<dbReference type="AlphaFoldDB" id="A0AAD5TCB4"/>
<dbReference type="Proteomes" id="UP001212152">
    <property type="component" value="Unassembled WGS sequence"/>
</dbReference>
<accession>A0AAD5TCB4</accession>
<keyword evidence="10" id="KW-1133">Transmembrane helix</keyword>
<dbReference type="NCBIfam" id="TIGR01431">
    <property type="entry name" value="adm_rel"/>
    <property type="match status" value="1"/>
</dbReference>
<dbReference type="GO" id="GO:0006154">
    <property type="term" value="P:adenosine catabolic process"/>
    <property type="evidence" value="ECO:0007669"/>
    <property type="project" value="InterPro"/>
</dbReference>
<dbReference type="PANTHER" id="PTHR11409:SF39">
    <property type="entry name" value="ADENOSINE DEAMINASE 2"/>
    <property type="match status" value="1"/>
</dbReference>
<dbReference type="Gene3D" id="3.20.20.140">
    <property type="entry name" value="Metal-dependent hydrolases"/>
    <property type="match status" value="1"/>
</dbReference>
<keyword evidence="10" id="KW-0472">Membrane</keyword>
<feature type="domain" description="Adenosine deaminase" evidence="11">
    <location>
        <begin position="207"/>
        <end position="516"/>
    </location>
</feature>
<comment type="subcellular location">
    <subcellularLocation>
        <location evidence="2">Secreted</location>
    </subcellularLocation>
</comment>
<evidence type="ECO:0000256" key="5">
    <source>
        <dbReference type="ARBA" id="ARBA00022525"/>
    </source>
</evidence>
<dbReference type="Pfam" id="PF00962">
    <property type="entry name" value="A_deaminase"/>
    <property type="match status" value="1"/>
</dbReference>
<evidence type="ECO:0000259" key="11">
    <source>
        <dbReference type="Pfam" id="PF00962"/>
    </source>
</evidence>
<dbReference type="GO" id="GO:0046872">
    <property type="term" value="F:metal ion binding"/>
    <property type="evidence" value="ECO:0007669"/>
    <property type="project" value="UniProtKB-KW"/>
</dbReference>
<dbReference type="GO" id="GO:0046103">
    <property type="term" value="P:inosine biosynthetic process"/>
    <property type="evidence" value="ECO:0007669"/>
    <property type="project" value="TreeGrafter"/>
</dbReference>
<dbReference type="InterPro" id="IPR006330">
    <property type="entry name" value="Ado/ade_deaminase"/>
</dbReference>
<comment type="catalytic activity">
    <reaction evidence="9">
        <text>adenosine + H2O + H(+) = inosine + NH4(+)</text>
        <dbReference type="Rhea" id="RHEA:24408"/>
        <dbReference type="ChEBI" id="CHEBI:15377"/>
        <dbReference type="ChEBI" id="CHEBI:15378"/>
        <dbReference type="ChEBI" id="CHEBI:16335"/>
        <dbReference type="ChEBI" id="CHEBI:17596"/>
        <dbReference type="ChEBI" id="CHEBI:28938"/>
        <dbReference type="EC" id="3.5.4.4"/>
    </reaction>
</comment>
<dbReference type="SUPFAM" id="SSF51556">
    <property type="entry name" value="Metallo-dependent hydrolases"/>
    <property type="match status" value="1"/>
</dbReference>
<keyword evidence="6" id="KW-0479">Metal-binding</keyword>
<keyword evidence="8" id="KW-0378">Hydrolase</keyword>
<dbReference type="EMBL" id="JADGJQ010000115">
    <property type="protein sequence ID" value="KAJ3168760.1"/>
    <property type="molecule type" value="Genomic_DNA"/>
</dbReference>
<comment type="caution">
    <text evidence="12">The sequence shown here is derived from an EMBL/GenBank/DDBJ whole genome shotgun (WGS) entry which is preliminary data.</text>
</comment>
<dbReference type="InterPro" id="IPR032466">
    <property type="entry name" value="Metal_Hydrolase"/>
</dbReference>
<evidence type="ECO:0000256" key="9">
    <source>
        <dbReference type="ARBA" id="ARBA00047764"/>
    </source>
</evidence>
<evidence type="ECO:0000313" key="12">
    <source>
        <dbReference type="EMBL" id="KAJ3168760.1"/>
    </source>
</evidence>
<feature type="transmembrane region" description="Helical" evidence="10">
    <location>
        <begin position="12"/>
        <end position="29"/>
    </location>
</feature>
<keyword evidence="7" id="KW-0732">Signal</keyword>
<dbReference type="GO" id="GO:0004000">
    <property type="term" value="F:adenosine deaminase activity"/>
    <property type="evidence" value="ECO:0007669"/>
    <property type="project" value="InterPro"/>
</dbReference>
<comment type="cofactor">
    <cofactor evidence="1">
        <name>Zn(2+)</name>
        <dbReference type="ChEBI" id="CHEBI:29105"/>
    </cofactor>
</comment>
<dbReference type="EC" id="3.5.4.4" evidence="4"/>
<organism evidence="12 13">
    <name type="scientific">Geranomyces variabilis</name>
    <dbReference type="NCBI Taxonomy" id="109894"/>
    <lineage>
        <taxon>Eukaryota</taxon>
        <taxon>Fungi</taxon>
        <taxon>Fungi incertae sedis</taxon>
        <taxon>Chytridiomycota</taxon>
        <taxon>Chytridiomycota incertae sedis</taxon>
        <taxon>Chytridiomycetes</taxon>
        <taxon>Spizellomycetales</taxon>
        <taxon>Powellomycetaceae</taxon>
        <taxon>Geranomyces</taxon>
    </lineage>
</organism>
<evidence type="ECO:0000256" key="3">
    <source>
        <dbReference type="ARBA" id="ARBA00006083"/>
    </source>
</evidence>
<sequence length="538" mass="59766">MSATVPAASRFRWAPFAAGLLVLVLAYYFSVKRRISNDEADVPDGAYLALRQALLELDNATRFDRNTLQWTALERKANAYLHKLRLHEGAALEAVSRFPPALRFPDAKSVIEGTRLFDAIRRMPKGGSLHYHLEALVDQKWLVAAAANESNCHVSFEAETYRTFANPPTASVKLPRFKFTSQSLPSTEWVTCRSARERHPGGPAAFDLYAESVNSVIPNAYATEDIAWARFGMVFNMLGDLLHYQPLFERYIAQALQTFYDDGVTYLEVRISKWPNYDEHGRVVAFSEVLDSVKRIVDAFRTTHPDFIDLRFIYQDVRFNTPEGIQASLDTVISLRKSHPLQIVGFDLVGHEKATPLIDLVPLLTAGTRAAKHAKVTLDYFLHAGETLHAGPAPPDANLVDALLLGTRRIGHGFSLSKHAGLMSKVIASDIAVEVAVISNQMLGLVGDIRRHPVIDMMLHGVQVVLASDDPSVFGYEGVSYDFYQVYMAFEALDLGSLKKLAMNGIAYSALGGAESKARAMGGFERRWAEWVQELAAH</sequence>
<keyword evidence="13" id="KW-1185">Reference proteome</keyword>
<evidence type="ECO:0000256" key="6">
    <source>
        <dbReference type="ARBA" id="ARBA00022723"/>
    </source>
</evidence>
<dbReference type="InterPro" id="IPR001365">
    <property type="entry name" value="A_deaminase_dom"/>
</dbReference>
<evidence type="ECO:0000256" key="10">
    <source>
        <dbReference type="SAM" id="Phobius"/>
    </source>
</evidence>
<evidence type="ECO:0000256" key="8">
    <source>
        <dbReference type="ARBA" id="ARBA00022801"/>
    </source>
</evidence>
<name>A0AAD5TCB4_9FUNG</name>
<proteinExistence type="inferred from homology"/>
<protein>
    <recommendedName>
        <fullName evidence="4">adenosine deaminase</fullName>
        <ecNumber evidence="4">3.5.4.4</ecNumber>
    </recommendedName>
</protein>
<keyword evidence="5" id="KW-0964">Secreted</keyword>
<dbReference type="PANTHER" id="PTHR11409">
    <property type="entry name" value="ADENOSINE DEAMINASE"/>
    <property type="match status" value="1"/>
</dbReference>
<gene>
    <name evidence="12" type="primary">CECR1</name>
    <name evidence="12" type="ORF">HDU87_000919</name>
</gene>
<comment type="similarity">
    <text evidence="3">Belongs to the metallo-dependent hydrolases superfamily. Adenosine and AMP deaminases family. ADGF subfamily.</text>
</comment>
<reference evidence="12" key="1">
    <citation type="submission" date="2020-05" db="EMBL/GenBank/DDBJ databases">
        <title>Phylogenomic resolution of chytrid fungi.</title>
        <authorList>
            <person name="Stajich J.E."/>
            <person name="Amses K."/>
            <person name="Simmons R."/>
            <person name="Seto K."/>
            <person name="Myers J."/>
            <person name="Bonds A."/>
            <person name="Quandt C.A."/>
            <person name="Barry K."/>
            <person name="Liu P."/>
            <person name="Grigoriev I."/>
            <person name="Longcore J.E."/>
            <person name="James T.Y."/>
        </authorList>
    </citation>
    <scope>NUCLEOTIDE SEQUENCE</scope>
    <source>
        <strain evidence="12">JEL0379</strain>
    </source>
</reference>
<evidence type="ECO:0000256" key="4">
    <source>
        <dbReference type="ARBA" id="ARBA00012784"/>
    </source>
</evidence>
<keyword evidence="10" id="KW-0812">Transmembrane</keyword>
<dbReference type="GO" id="GO:0005615">
    <property type="term" value="C:extracellular space"/>
    <property type="evidence" value="ECO:0007669"/>
    <property type="project" value="InterPro"/>
</dbReference>
<evidence type="ECO:0000313" key="13">
    <source>
        <dbReference type="Proteomes" id="UP001212152"/>
    </source>
</evidence>
<evidence type="ECO:0000256" key="1">
    <source>
        <dbReference type="ARBA" id="ARBA00001947"/>
    </source>
</evidence>
<dbReference type="FunFam" id="3.20.20.140:FF:000017">
    <property type="entry name" value="Adenosine deaminase 2"/>
    <property type="match status" value="1"/>
</dbReference>
<dbReference type="InterPro" id="IPR006331">
    <property type="entry name" value="ADGF"/>
</dbReference>
<evidence type="ECO:0000256" key="7">
    <source>
        <dbReference type="ARBA" id="ARBA00022729"/>
    </source>
</evidence>
<evidence type="ECO:0000256" key="2">
    <source>
        <dbReference type="ARBA" id="ARBA00004613"/>
    </source>
</evidence>